<dbReference type="GO" id="GO:0030866">
    <property type="term" value="P:cortical actin cytoskeleton organization"/>
    <property type="evidence" value="ECO:0007669"/>
    <property type="project" value="TreeGrafter"/>
</dbReference>
<proteinExistence type="predicted"/>
<keyword evidence="1" id="KW-1133">Transmembrane helix</keyword>
<dbReference type="GO" id="GO:0005886">
    <property type="term" value="C:plasma membrane"/>
    <property type="evidence" value="ECO:0007669"/>
    <property type="project" value="InterPro"/>
</dbReference>
<dbReference type="Proteomes" id="UP000095605">
    <property type="component" value="Unassembled WGS sequence"/>
</dbReference>
<sequence>MGANLAGCSRFTKIIITWLLILGNLLLLFLLIFTGTTDHFPIDKIYLLQANTSNITSATHDVTRWTFWGICGVNNGDNVCSKNNNYNLSPAYPLSPVDNFDTTTNIPSDFKDNRNTYYYLSRFNFAFVLLGLIFQFVAGVIYFFSWTHAFVTKLAWFFQIFATLFSCGAAGVVTPLVVLAKRAFNKTPQVAGSGKAKINVDYLAIMWASATCSILLFFIMGGNFIMSSLEAHKKRVEFEKLQNDAQKYNEFINNGSAPVFDNQQDLEYTAPALEGGYLNDQTEAKEFVDSDEDIKTEVADKNQVSRNNTVISSRKSLDNSIKNSGSKYGIKFFSVRDQKSRNDLKEEDESEY</sequence>
<keyword evidence="1" id="KW-0812">Transmembrane</keyword>
<evidence type="ECO:0000256" key="1">
    <source>
        <dbReference type="SAM" id="Phobius"/>
    </source>
</evidence>
<dbReference type="PANTHER" id="PTHR36414">
    <property type="entry name" value="PROTEIN SUR7"/>
    <property type="match status" value="1"/>
</dbReference>
<dbReference type="GO" id="GO:0045121">
    <property type="term" value="C:membrane raft"/>
    <property type="evidence" value="ECO:0007669"/>
    <property type="project" value="TreeGrafter"/>
</dbReference>
<keyword evidence="1" id="KW-0472">Membrane</keyword>
<protein>
    <submittedName>
        <fullName evidence="2">Protein SUR7</fullName>
    </submittedName>
</protein>
<dbReference type="GO" id="GO:0005938">
    <property type="term" value="C:cell cortex"/>
    <property type="evidence" value="ECO:0007669"/>
    <property type="project" value="TreeGrafter"/>
</dbReference>
<gene>
    <name evidence="2" type="ORF">AWRI3578_g3257</name>
</gene>
<keyword evidence="3" id="KW-1185">Reference proteome</keyword>
<organism evidence="2 3">
    <name type="scientific">Hanseniaspora opuntiae</name>
    <dbReference type="NCBI Taxonomy" id="211096"/>
    <lineage>
        <taxon>Eukaryota</taxon>
        <taxon>Fungi</taxon>
        <taxon>Dikarya</taxon>
        <taxon>Ascomycota</taxon>
        <taxon>Saccharomycotina</taxon>
        <taxon>Saccharomycetes</taxon>
        <taxon>Saccharomycodales</taxon>
        <taxon>Saccharomycodaceae</taxon>
        <taxon>Hanseniaspora</taxon>
    </lineage>
</organism>
<dbReference type="EMBL" id="LPNL01000008">
    <property type="protein sequence ID" value="OEJ82185.1"/>
    <property type="molecule type" value="Genomic_DNA"/>
</dbReference>
<dbReference type="GO" id="GO:0006897">
    <property type="term" value="P:endocytosis"/>
    <property type="evidence" value="ECO:0007669"/>
    <property type="project" value="TreeGrafter"/>
</dbReference>
<name>A0A1E5R5J9_9ASCO</name>
<feature type="transmembrane region" description="Helical" evidence="1">
    <location>
        <begin position="156"/>
        <end position="179"/>
    </location>
</feature>
<evidence type="ECO:0000313" key="2">
    <source>
        <dbReference type="EMBL" id="OEJ82185.1"/>
    </source>
</evidence>
<reference evidence="3" key="1">
    <citation type="journal article" date="2016" name="Genome Announc.">
        <title>Genome sequences of three species of Hanseniaspora isolated from spontaneous wine fermentations.</title>
        <authorList>
            <person name="Sternes P.R."/>
            <person name="Lee D."/>
            <person name="Kutyna D.R."/>
            <person name="Borneman A.R."/>
        </authorList>
    </citation>
    <scope>NUCLEOTIDE SEQUENCE [LARGE SCALE GENOMIC DNA]</scope>
    <source>
        <strain evidence="3">AWRI3578</strain>
    </source>
</reference>
<feature type="transmembrane region" description="Helical" evidence="1">
    <location>
        <begin position="15"/>
        <end position="34"/>
    </location>
</feature>
<dbReference type="Pfam" id="PF06687">
    <property type="entry name" value="SUR7"/>
    <property type="match status" value="1"/>
</dbReference>
<comment type="caution">
    <text evidence="2">The sequence shown here is derived from an EMBL/GenBank/DDBJ whole genome shotgun (WGS) entry which is preliminary data.</text>
</comment>
<dbReference type="GO" id="GO:0032185">
    <property type="term" value="P:septin cytoskeleton organization"/>
    <property type="evidence" value="ECO:0007669"/>
    <property type="project" value="TreeGrafter"/>
</dbReference>
<dbReference type="GO" id="GO:0031505">
    <property type="term" value="P:fungal-type cell wall organization"/>
    <property type="evidence" value="ECO:0007669"/>
    <property type="project" value="TreeGrafter"/>
</dbReference>
<feature type="transmembrane region" description="Helical" evidence="1">
    <location>
        <begin position="123"/>
        <end position="144"/>
    </location>
</feature>
<accession>A0A1E5R5J9</accession>
<dbReference type="OrthoDB" id="5419460at2759"/>
<dbReference type="InterPro" id="IPR009571">
    <property type="entry name" value="SUR7/Rim9-like_fungi"/>
</dbReference>
<feature type="transmembrane region" description="Helical" evidence="1">
    <location>
        <begin position="200"/>
        <end position="226"/>
    </location>
</feature>
<dbReference type="PANTHER" id="PTHR36414:SF1">
    <property type="entry name" value="PROTEIN SUR7"/>
    <property type="match status" value="1"/>
</dbReference>
<evidence type="ECO:0000313" key="3">
    <source>
        <dbReference type="Proteomes" id="UP000095605"/>
    </source>
</evidence>
<dbReference type="AlphaFoldDB" id="A0A1E5R5J9"/>